<evidence type="ECO:0000313" key="3">
    <source>
        <dbReference type="Proteomes" id="UP000318538"/>
    </source>
</evidence>
<dbReference type="InterPro" id="IPR029058">
    <property type="entry name" value="AB_hydrolase_fold"/>
</dbReference>
<dbReference type="RefSeq" id="WP_145170104.1">
    <property type="nucleotide sequence ID" value="NZ_CP036525.1"/>
</dbReference>
<dbReference type="Gene3D" id="3.40.50.1820">
    <property type="entry name" value="alpha/beta hydrolase"/>
    <property type="match status" value="1"/>
</dbReference>
<dbReference type="EMBL" id="CP036525">
    <property type="protein sequence ID" value="QDT04474.1"/>
    <property type="molecule type" value="Genomic_DNA"/>
</dbReference>
<gene>
    <name evidence="2" type="ORF">K227x_28650</name>
</gene>
<keyword evidence="3" id="KW-1185">Reference proteome</keyword>
<organism evidence="2 3">
    <name type="scientific">Rubripirellula lacrimiformis</name>
    <dbReference type="NCBI Taxonomy" id="1930273"/>
    <lineage>
        <taxon>Bacteria</taxon>
        <taxon>Pseudomonadati</taxon>
        <taxon>Planctomycetota</taxon>
        <taxon>Planctomycetia</taxon>
        <taxon>Pirellulales</taxon>
        <taxon>Pirellulaceae</taxon>
        <taxon>Rubripirellula</taxon>
    </lineage>
</organism>
<proteinExistence type="predicted"/>
<evidence type="ECO:0008006" key="4">
    <source>
        <dbReference type="Google" id="ProtNLM"/>
    </source>
</evidence>
<dbReference type="SUPFAM" id="SSF53474">
    <property type="entry name" value="alpha/beta-Hydrolases"/>
    <property type="match status" value="1"/>
</dbReference>
<dbReference type="Proteomes" id="UP000318538">
    <property type="component" value="Chromosome"/>
</dbReference>
<accession>A0A517NBG8</accession>
<evidence type="ECO:0000256" key="1">
    <source>
        <dbReference type="SAM" id="SignalP"/>
    </source>
</evidence>
<protein>
    <recommendedName>
        <fullName evidence="4">Alpha/beta hydrolase family protein</fullName>
    </recommendedName>
</protein>
<sequence precursor="true">MQSLLCRCFFPAVLFALVAVVDSSAQAPPYDVVPEAKPPYYRVRYEASEEPGELTIPVNYTVWIPTGVDTLRGIVVHQHGCGEGSCSSGLTGAYDLHWQALAKKHDCALLSPAYEQPQNADCQLWCDPRNGSGDAFDRSLVDLGKLSGHPELASVPLALWGHSGGGHWCGGMLMTQPERIAAAWLRSGVPLMDADSDRPGIQPHALPKAALSVPTMCNPGTKEGVTVADGRFAKVWPANQAFFAKVRGGGGLTGIAIDPLTAHECGNSRYMAIPWLDKCLALRLPLRSGQPLREISLQSAWLAEPTGTTAMPATKYKGDPLQAGWLPDESTAQLWMQFRKDTNVVDATPPPAPSSVELDGNRLRWRAEADVESGVQKFKILRDGKFLAEVAGRGKNRYGRQLFQDLQYSDTPAQPLAKMEFVDETATDDDDHDYSVVTVNTVGLESQPTSVNATIRSDR</sequence>
<evidence type="ECO:0000313" key="2">
    <source>
        <dbReference type="EMBL" id="QDT04474.1"/>
    </source>
</evidence>
<name>A0A517NBG8_9BACT</name>
<dbReference type="KEGG" id="rlc:K227x_28650"/>
<feature type="chain" id="PRO_5021793730" description="Alpha/beta hydrolase family protein" evidence="1">
    <location>
        <begin position="28"/>
        <end position="459"/>
    </location>
</feature>
<dbReference type="AlphaFoldDB" id="A0A517NBG8"/>
<reference evidence="2 3" key="1">
    <citation type="submission" date="2019-02" db="EMBL/GenBank/DDBJ databases">
        <title>Deep-cultivation of Planctomycetes and their phenomic and genomic characterization uncovers novel biology.</title>
        <authorList>
            <person name="Wiegand S."/>
            <person name="Jogler M."/>
            <person name="Boedeker C."/>
            <person name="Pinto D."/>
            <person name="Vollmers J."/>
            <person name="Rivas-Marin E."/>
            <person name="Kohn T."/>
            <person name="Peeters S.H."/>
            <person name="Heuer A."/>
            <person name="Rast P."/>
            <person name="Oberbeckmann S."/>
            <person name="Bunk B."/>
            <person name="Jeske O."/>
            <person name="Meyerdierks A."/>
            <person name="Storesund J.E."/>
            <person name="Kallscheuer N."/>
            <person name="Luecker S."/>
            <person name="Lage O.M."/>
            <person name="Pohl T."/>
            <person name="Merkel B.J."/>
            <person name="Hornburger P."/>
            <person name="Mueller R.-W."/>
            <person name="Bruemmer F."/>
            <person name="Labrenz M."/>
            <person name="Spormann A.M."/>
            <person name="Op den Camp H."/>
            <person name="Overmann J."/>
            <person name="Amann R."/>
            <person name="Jetten M.S.M."/>
            <person name="Mascher T."/>
            <person name="Medema M.H."/>
            <person name="Devos D.P."/>
            <person name="Kaster A.-K."/>
            <person name="Ovreas L."/>
            <person name="Rohde M."/>
            <person name="Galperin M.Y."/>
            <person name="Jogler C."/>
        </authorList>
    </citation>
    <scope>NUCLEOTIDE SEQUENCE [LARGE SCALE GENOMIC DNA]</scope>
    <source>
        <strain evidence="2 3">K22_7</strain>
    </source>
</reference>
<dbReference type="OrthoDB" id="236468at2"/>
<keyword evidence="1" id="KW-0732">Signal</keyword>
<feature type="signal peptide" evidence="1">
    <location>
        <begin position="1"/>
        <end position="27"/>
    </location>
</feature>